<proteinExistence type="predicted"/>
<keyword evidence="3" id="KW-1185">Reference proteome</keyword>
<name>A0A4Y2NB99_ARAVE</name>
<feature type="compositionally biased region" description="Polar residues" evidence="1">
    <location>
        <begin position="103"/>
        <end position="118"/>
    </location>
</feature>
<protein>
    <submittedName>
        <fullName evidence="2">Uncharacterized protein</fullName>
    </submittedName>
</protein>
<gene>
    <name evidence="2" type="ORF">AVEN_22430_1</name>
</gene>
<dbReference type="AlphaFoldDB" id="A0A4Y2NB99"/>
<dbReference type="EMBL" id="BGPR01008772">
    <property type="protein sequence ID" value="GBN35974.1"/>
    <property type="molecule type" value="Genomic_DNA"/>
</dbReference>
<organism evidence="2 3">
    <name type="scientific">Araneus ventricosus</name>
    <name type="common">Orbweaver spider</name>
    <name type="synonym">Epeira ventricosa</name>
    <dbReference type="NCBI Taxonomy" id="182803"/>
    <lineage>
        <taxon>Eukaryota</taxon>
        <taxon>Metazoa</taxon>
        <taxon>Ecdysozoa</taxon>
        <taxon>Arthropoda</taxon>
        <taxon>Chelicerata</taxon>
        <taxon>Arachnida</taxon>
        <taxon>Araneae</taxon>
        <taxon>Araneomorphae</taxon>
        <taxon>Entelegynae</taxon>
        <taxon>Araneoidea</taxon>
        <taxon>Araneidae</taxon>
        <taxon>Araneus</taxon>
    </lineage>
</organism>
<dbReference type="Proteomes" id="UP000499080">
    <property type="component" value="Unassembled WGS sequence"/>
</dbReference>
<accession>A0A4Y2NB99</accession>
<evidence type="ECO:0000313" key="2">
    <source>
        <dbReference type="EMBL" id="GBN35974.1"/>
    </source>
</evidence>
<reference evidence="2 3" key="1">
    <citation type="journal article" date="2019" name="Sci. Rep.">
        <title>Orb-weaving spider Araneus ventricosus genome elucidates the spidroin gene catalogue.</title>
        <authorList>
            <person name="Kono N."/>
            <person name="Nakamura H."/>
            <person name="Ohtoshi R."/>
            <person name="Moran D.A.P."/>
            <person name="Shinohara A."/>
            <person name="Yoshida Y."/>
            <person name="Fujiwara M."/>
            <person name="Mori M."/>
            <person name="Tomita M."/>
            <person name="Arakawa K."/>
        </authorList>
    </citation>
    <scope>NUCLEOTIDE SEQUENCE [LARGE SCALE GENOMIC DNA]</scope>
</reference>
<feature type="compositionally biased region" description="Basic and acidic residues" evidence="1">
    <location>
        <begin position="80"/>
        <end position="91"/>
    </location>
</feature>
<feature type="compositionally biased region" description="Polar residues" evidence="1">
    <location>
        <begin position="67"/>
        <end position="79"/>
    </location>
</feature>
<feature type="region of interest" description="Disordered" evidence="1">
    <location>
        <begin position="61"/>
        <end position="131"/>
    </location>
</feature>
<sequence>MKSTRTRAKNDAIGSRRSEPIILSDFLPQFYQGRVCKYATRNERKKLQYLEGMDYRASAKNIHIQHKSTNGATKQNQHCKTQETKMDKFEEGVPAQVSSSSSDRGSNLRGPSQNSPRTVSKRDVNITKLSF</sequence>
<comment type="caution">
    <text evidence="2">The sequence shown here is derived from an EMBL/GenBank/DDBJ whole genome shotgun (WGS) entry which is preliminary data.</text>
</comment>
<evidence type="ECO:0000313" key="3">
    <source>
        <dbReference type="Proteomes" id="UP000499080"/>
    </source>
</evidence>
<evidence type="ECO:0000256" key="1">
    <source>
        <dbReference type="SAM" id="MobiDB-lite"/>
    </source>
</evidence>